<proteinExistence type="predicted"/>
<evidence type="ECO:0000313" key="1">
    <source>
        <dbReference type="EMBL" id="OAY58397.1"/>
    </source>
</evidence>
<sequence>MSGLVTALVSCPVRTSEVLFQWRPLRSSVYIVAILALEMDVFIFSVALQPPQPLGC</sequence>
<dbReference type="AlphaFoldDB" id="A0A2C9WET4"/>
<name>A0A2C9WET4_MANES</name>
<organism evidence="1">
    <name type="scientific">Manihot esculenta</name>
    <name type="common">Cassava</name>
    <name type="synonym">Jatropha manihot</name>
    <dbReference type="NCBI Taxonomy" id="3983"/>
    <lineage>
        <taxon>Eukaryota</taxon>
        <taxon>Viridiplantae</taxon>
        <taxon>Streptophyta</taxon>
        <taxon>Embryophyta</taxon>
        <taxon>Tracheophyta</taxon>
        <taxon>Spermatophyta</taxon>
        <taxon>Magnoliopsida</taxon>
        <taxon>eudicotyledons</taxon>
        <taxon>Gunneridae</taxon>
        <taxon>Pentapetalae</taxon>
        <taxon>rosids</taxon>
        <taxon>fabids</taxon>
        <taxon>Malpighiales</taxon>
        <taxon>Euphorbiaceae</taxon>
        <taxon>Crotonoideae</taxon>
        <taxon>Manihoteae</taxon>
        <taxon>Manihot</taxon>
    </lineage>
</organism>
<dbReference type="EMBL" id="CM004388">
    <property type="protein sequence ID" value="OAY58397.1"/>
    <property type="molecule type" value="Genomic_DNA"/>
</dbReference>
<gene>
    <name evidence="1" type="ORF">MANES_02G174600</name>
</gene>
<protein>
    <submittedName>
        <fullName evidence="1">Uncharacterized protein</fullName>
    </submittedName>
</protein>
<reference evidence="1" key="1">
    <citation type="submission" date="2016-02" db="EMBL/GenBank/DDBJ databases">
        <title>WGS assembly of Manihot esculenta.</title>
        <authorList>
            <person name="Bredeson J.V."/>
            <person name="Prochnik S.E."/>
            <person name="Lyons J.B."/>
            <person name="Schmutz J."/>
            <person name="Grimwood J."/>
            <person name="Vrebalov J."/>
            <person name="Bart R.S."/>
            <person name="Amuge T."/>
            <person name="Ferguson M.E."/>
            <person name="Green R."/>
            <person name="Putnam N."/>
            <person name="Stites J."/>
            <person name="Rounsley S."/>
            <person name="Rokhsar D.S."/>
        </authorList>
    </citation>
    <scope>NUCLEOTIDE SEQUENCE [LARGE SCALE GENOMIC DNA]</scope>
    <source>
        <tissue evidence="1">Leaf</tissue>
    </source>
</reference>
<accession>A0A2C9WET4</accession>